<dbReference type="PANTHER" id="PTHR35555:SF3">
    <property type="entry name" value="ENDONUCLEASE-REVERSE TRANSCRIPTASE"/>
    <property type="match status" value="1"/>
</dbReference>
<proteinExistence type="predicted"/>
<evidence type="ECO:0000313" key="3">
    <source>
        <dbReference type="EMBL" id="KAJ8050890.1"/>
    </source>
</evidence>
<accession>A0A9Q1CTN0</accession>
<feature type="coiled-coil region" evidence="1">
    <location>
        <begin position="60"/>
        <end position="119"/>
    </location>
</feature>
<organism evidence="3 4">
    <name type="scientific">Holothuria leucospilota</name>
    <name type="common">Black long sea cucumber</name>
    <name type="synonym">Mertensiothuria leucospilota</name>
    <dbReference type="NCBI Taxonomy" id="206669"/>
    <lineage>
        <taxon>Eukaryota</taxon>
        <taxon>Metazoa</taxon>
        <taxon>Echinodermata</taxon>
        <taxon>Eleutherozoa</taxon>
        <taxon>Echinozoa</taxon>
        <taxon>Holothuroidea</taxon>
        <taxon>Aspidochirotacea</taxon>
        <taxon>Aspidochirotida</taxon>
        <taxon>Holothuriidae</taxon>
        <taxon>Holothuria</taxon>
    </lineage>
</organism>
<dbReference type="EMBL" id="JAIZAY010000001">
    <property type="protein sequence ID" value="KAJ8050890.1"/>
    <property type="molecule type" value="Genomic_DNA"/>
</dbReference>
<evidence type="ECO:0000256" key="1">
    <source>
        <dbReference type="SAM" id="Coils"/>
    </source>
</evidence>
<dbReference type="OrthoDB" id="8843611at2759"/>
<dbReference type="AlphaFoldDB" id="A0A9Q1CTN0"/>
<dbReference type="Gene3D" id="3.30.70.1820">
    <property type="entry name" value="L1 transposable element, RRM domain"/>
    <property type="match status" value="1"/>
</dbReference>
<comment type="caution">
    <text evidence="3">The sequence shown here is derived from an EMBL/GenBank/DDBJ whole genome shotgun (WGS) entry which is preliminary data.</text>
</comment>
<dbReference type="Proteomes" id="UP001152320">
    <property type="component" value="Chromosome 1"/>
</dbReference>
<name>A0A9Q1CTN0_HOLLE</name>
<feature type="compositionally biased region" description="Acidic residues" evidence="2">
    <location>
        <begin position="44"/>
        <end position="54"/>
    </location>
</feature>
<reference evidence="3" key="1">
    <citation type="submission" date="2021-10" db="EMBL/GenBank/DDBJ databases">
        <title>Tropical sea cucumber genome reveals ecological adaptation and Cuvierian tubules defense mechanism.</title>
        <authorList>
            <person name="Chen T."/>
        </authorList>
    </citation>
    <scope>NUCLEOTIDE SEQUENCE</scope>
    <source>
        <strain evidence="3">Nanhai2018</strain>
        <tissue evidence="3">Muscle</tissue>
    </source>
</reference>
<feature type="compositionally biased region" description="Low complexity" evidence="2">
    <location>
        <begin position="23"/>
        <end position="37"/>
    </location>
</feature>
<sequence>MPQRGRPPGSLGKKKRDEIASQGTLRSLGSSLTTTLRNSREPTEEAYDDSEEEFTTENLATSLDNAMDEINKQLQKIRKDFSKAIADHDKVIEDLKTENLELKSKCESLEARVAALEKSQGAHSELINRQERFSRRNNFRIVGLKTESDEDPIKMASEVISKIGIPNCKIERAHRDGRNVPGRDRHLLVKLSYYQDKVTIMKNARQSLSNESFYVIDDLTKMDLKEKRKWSQKVNQLFQQGTKLRFFGGCWRQANGKPYVFPTL</sequence>
<keyword evidence="4" id="KW-1185">Reference proteome</keyword>
<evidence type="ECO:0000256" key="2">
    <source>
        <dbReference type="SAM" id="MobiDB-lite"/>
    </source>
</evidence>
<dbReference type="PANTHER" id="PTHR35555">
    <property type="entry name" value="ENDONUCLEASE-REVERSE TRANSCRIPTASE"/>
    <property type="match status" value="1"/>
</dbReference>
<gene>
    <name evidence="3" type="ORF">HOLleu_04265</name>
</gene>
<protein>
    <submittedName>
        <fullName evidence="3">Uncharacterized protein</fullName>
    </submittedName>
</protein>
<feature type="region of interest" description="Disordered" evidence="2">
    <location>
        <begin position="1"/>
        <end position="54"/>
    </location>
</feature>
<evidence type="ECO:0000313" key="4">
    <source>
        <dbReference type="Proteomes" id="UP001152320"/>
    </source>
</evidence>
<keyword evidence="1" id="KW-0175">Coiled coil</keyword>